<feature type="region of interest" description="Disordered" evidence="1">
    <location>
        <begin position="255"/>
        <end position="310"/>
    </location>
</feature>
<name>A0AAD7DA45_MYCRO</name>
<reference evidence="2" key="1">
    <citation type="submission" date="2023-03" db="EMBL/GenBank/DDBJ databases">
        <title>Massive genome expansion in bonnet fungi (Mycena s.s.) driven by repeated elements and novel gene families across ecological guilds.</title>
        <authorList>
            <consortium name="Lawrence Berkeley National Laboratory"/>
            <person name="Harder C.B."/>
            <person name="Miyauchi S."/>
            <person name="Viragh M."/>
            <person name="Kuo A."/>
            <person name="Thoen E."/>
            <person name="Andreopoulos B."/>
            <person name="Lu D."/>
            <person name="Skrede I."/>
            <person name="Drula E."/>
            <person name="Henrissat B."/>
            <person name="Morin E."/>
            <person name="Kohler A."/>
            <person name="Barry K."/>
            <person name="LaButti K."/>
            <person name="Morin E."/>
            <person name="Salamov A."/>
            <person name="Lipzen A."/>
            <person name="Mereny Z."/>
            <person name="Hegedus B."/>
            <person name="Baldrian P."/>
            <person name="Stursova M."/>
            <person name="Weitz H."/>
            <person name="Taylor A."/>
            <person name="Grigoriev I.V."/>
            <person name="Nagy L.G."/>
            <person name="Martin F."/>
            <person name="Kauserud H."/>
        </authorList>
    </citation>
    <scope>NUCLEOTIDE SEQUENCE</scope>
    <source>
        <strain evidence="2">CBHHK067</strain>
    </source>
</reference>
<dbReference type="AlphaFoldDB" id="A0AAD7DA45"/>
<keyword evidence="3" id="KW-1185">Reference proteome</keyword>
<evidence type="ECO:0000256" key="1">
    <source>
        <dbReference type="SAM" id="MobiDB-lite"/>
    </source>
</evidence>
<feature type="region of interest" description="Disordered" evidence="1">
    <location>
        <begin position="77"/>
        <end position="101"/>
    </location>
</feature>
<feature type="compositionally biased region" description="Basic and acidic residues" evidence="1">
    <location>
        <begin position="355"/>
        <end position="370"/>
    </location>
</feature>
<gene>
    <name evidence="2" type="ORF">B0H17DRAFT_1204085</name>
</gene>
<accession>A0AAD7DA45</accession>
<dbReference type="EMBL" id="JARKIE010000094">
    <property type="protein sequence ID" value="KAJ7686658.1"/>
    <property type="molecule type" value="Genomic_DNA"/>
</dbReference>
<feature type="compositionally biased region" description="Basic and acidic residues" evidence="1">
    <location>
        <begin position="255"/>
        <end position="281"/>
    </location>
</feature>
<feature type="compositionally biased region" description="Basic and acidic residues" evidence="1">
    <location>
        <begin position="382"/>
        <end position="407"/>
    </location>
</feature>
<comment type="caution">
    <text evidence="2">The sequence shown here is derived from an EMBL/GenBank/DDBJ whole genome shotgun (WGS) entry which is preliminary data.</text>
</comment>
<organism evidence="2 3">
    <name type="scientific">Mycena rosella</name>
    <name type="common">Pink bonnet</name>
    <name type="synonym">Agaricus rosellus</name>
    <dbReference type="NCBI Taxonomy" id="1033263"/>
    <lineage>
        <taxon>Eukaryota</taxon>
        <taxon>Fungi</taxon>
        <taxon>Dikarya</taxon>
        <taxon>Basidiomycota</taxon>
        <taxon>Agaricomycotina</taxon>
        <taxon>Agaricomycetes</taxon>
        <taxon>Agaricomycetidae</taxon>
        <taxon>Agaricales</taxon>
        <taxon>Marasmiineae</taxon>
        <taxon>Mycenaceae</taxon>
        <taxon>Mycena</taxon>
    </lineage>
</organism>
<feature type="compositionally biased region" description="Basic and acidic residues" evidence="1">
    <location>
        <begin position="82"/>
        <end position="98"/>
    </location>
</feature>
<feature type="region of interest" description="Disordered" evidence="1">
    <location>
        <begin position="322"/>
        <end position="407"/>
    </location>
</feature>
<evidence type="ECO:0000313" key="3">
    <source>
        <dbReference type="Proteomes" id="UP001221757"/>
    </source>
</evidence>
<feature type="region of interest" description="Disordered" evidence="1">
    <location>
        <begin position="115"/>
        <end position="156"/>
    </location>
</feature>
<evidence type="ECO:0000313" key="2">
    <source>
        <dbReference type="EMBL" id="KAJ7686658.1"/>
    </source>
</evidence>
<sequence length="430" mass="48532">MHNTDTPLRHREWLSIVNNPSTPTADPYQPNQFANPAYHHHGDLYSFDPFSNISTPSFEPATFNYEESLGDVVQNMYGQPYRSDDEHITQEPSSEKELPSSVHRALMNDRAAANTATLTAQDPGRFQKPKNARRKQGDADKENQNPGDATIKKKTKFRVNPRDCQVLTEAVYDSDPYSAGHGQILKSWDEVAAAVHRHRSLTTMKVPAMRVAMDRLLQWHHDPETDEGAQVADVLKGTREEISLGALLDKISEAKERAEGRTEEQKSKAAKKDDYDKRGGEAIRLNSLKNMRRQGSPAAPTSPRHYIPPAKKEVIDIESDDADISHRSSPERTSTPDVQELPPPVKKRKVSSRPTDGRAPKRSRSSRDMELMLDPLLQAFRDGQEQQRRTHKSLEKRMAEGVEKQNEAIREQTSQYVGVFTALAESLKKN</sequence>
<dbReference type="Proteomes" id="UP001221757">
    <property type="component" value="Unassembled WGS sequence"/>
</dbReference>
<proteinExistence type="predicted"/>
<protein>
    <submittedName>
        <fullName evidence="2">Uncharacterized protein</fullName>
    </submittedName>
</protein>